<comment type="caution">
    <text evidence="2">The sequence shown here is derived from an EMBL/GenBank/DDBJ whole genome shotgun (WGS) entry which is preliminary data.</text>
</comment>
<dbReference type="Proteomes" id="UP000001861">
    <property type="component" value="Unassembled WGS sequence"/>
</dbReference>
<dbReference type="GeneID" id="9378460"/>
<feature type="region of interest" description="Disordered" evidence="1">
    <location>
        <begin position="1"/>
        <end position="27"/>
    </location>
</feature>
<reference evidence="2 3" key="1">
    <citation type="journal article" date="2010" name="Proc. Natl. Acad. Sci. U.S.A.">
        <title>Insights into evolution of multicellular fungi from the assembled chromosomes of the mushroom Coprinopsis cinerea (Coprinus cinereus).</title>
        <authorList>
            <person name="Stajich J.E."/>
            <person name="Wilke S.K."/>
            <person name="Ahren D."/>
            <person name="Au C.H."/>
            <person name="Birren B.W."/>
            <person name="Borodovsky M."/>
            <person name="Burns C."/>
            <person name="Canback B."/>
            <person name="Casselton L.A."/>
            <person name="Cheng C.K."/>
            <person name="Deng J."/>
            <person name="Dietrich F.S."/>
            <person name="Fargo D.C."/>
            <person name="Farman M.L."/>
            <person name="Gathman A.C."/>
            <person name="Goldberg J."/>
            <person name="Guigo R."/>
            <person name="Hoegger P.J."/>
            <person name="Hooker J.B."/>
            <person name="Huggins A."/>
            <person name="James T.Y."/>
            <person name="Kamada T."/>
            <person name="Kilaru S."/>
            <person name="Kodira C."/>
            <person name="Kues U."/>
            <person name="Kupfer D."/>
            <person name="Kwan H.S."/>
            <person name="Lomsadze A."/>
            <person name="Li W."/>
            <person name="Lilly W.W."/>
            <person name="Ma L.J."/>
            <person name="Mackey A.J."/>
            <person name="Manning G."/>
            <person name="Martin F."/>
            <person name="Muraguchi H."/>
            <person name="Natvig D.O."/>
            <person name="Palmerini H."/>
            <person name="Ramesh M.A."/>
            <person name="Rehmeyer C.J."/>
            <person name="Roe B.A."/>
            <person name="Shenoy N."/>
            <person name="Stanke M."/>
            <person name="Ter-Hovhannisyan V."/>
            <person name="Tunlid A."/>
            <person name="Velagapudi R."/>
            <person name="Vision T.J."/>
            <person name="Zeng Q."/>
            <person name="Zolan M.E."/>
            <person name="Pukkila P.J."/>
        </authorList>
    </citation>
    <scope>NUCLEOTIDE SEQUENCE [LARGE SCALE GENOMIC DNA]</scope>
    <source>
        <strain evidence="3">Okayama-7 / 130 / ATCC MYA-4618 / FGSC 9003</strain>
    </source>
</reference>
<dbReference type="eggNOG" id="ENOG502RNJN">
    <property type="taxonomic scope" value="Eukaryota"/>
</dbReference>
<evidence type="ECO:0000313" key="3">
    <source>
        <dbReference type="Proteomes" id="UP000001861"/>
    </source>
</evidence>
<dbReference type="EMBL" id="AACS02000006">
    <property type="protein sequence ID" value="EFI27495.1"/>
    <property type="molecule type" value="Genomic_DNA"/>
</dbReference>
<protein>
    <submittedName>
        <fullName evidence="2">Uncharacterized protein</fullName>
    </submittedName>
</protein>
<dbReference type="HOGENOM" id="CLU_624054_0_0_1"/>
<feature type="compositionally biased region" description="Pro residues" evidence="1">
    <location>
        <begin position="1"/>
        <end position="10"/>
    </location>
</feature>
<dbReference type="AlphaFoldDB" id="D6RN18"/>
<organism evidence="2 3">
    <name type="scientific">Coprinopsis cinerea (strain Okayama-7 / 130 / ATCC MYA-4618 / FGSC 9003)</name>
    <name type="common">Inky cap fungus</name>
    <name type="synonym">Hormographiella aspergillata</name>
    <dbReference type="NCBI Taxonomy" id="240176"/>
    <lineage>
        <taxon>Eukaryota</taxon>
        <taxon>Fungi</taxon>
        <taxon>Dikarya</taxon>
        <taxon>Basidiomycota</taxon>
        <taxon>Agaricomycotina</taxon>
        <taxon>Agaricomycetes</taxon>
        <taxon>Agaricomycetidae</taxon>
        <taxon>Agaricales</taxon>
        <taxon>Agaricineae</taxon>
        <taxon>Psathyrellaceae</taxon>
        <taxon>Coprinopsis</taxon>
    </lineage>
</organism>
<dbReference type="KEGG" id="cci:CC1G_15530"/>
<dbReference type="RefSeq" id="XP_002910989.1">
    <property type="nucleotide sequence ID" value="XM_002910943.1"/>
</dbReference>
<dbReference type="VEuPathDB" id="FungiDB:CC1G_15530"/>
<dbReference type="InParanoid" id="D6RN18"/>
<dbReference type="OrthoDB" id="3016366at2759"/>
<name>D6RN18_COPC7</name>
<sequence length="439" mass="50189">MNGHTSPPPSNRTYGTSGLRPHKKQGNTYVHLTTSGPCIRSFLSSRNHTSKFNLFALVPASESTYTQYDFMMTPASTIHHGIRVHRRSATCRSSARRYGTTARGQWYRPTMTSRVQPSPLANFPCPVSPKRQELLYIFDHPLRKHFSQQHLYGQTRKGFHWALYHHRHELGGYKFNVKQMGCGWICDSAANNNIMNSFLLAGALRIGYCHPSEANALEWIDQVSLEEPPPPYPTFTCRTWTLHCIRGLAQCGFVKCHDVDELEEEAKRWGISHHQTAQEALQPRPVEVDPLVQLPLPPSTNSNWDAPVVNETRERSADMICACLTHRDLLAHKILADEDSNSNSDSRVHNMKTVPFRSMKLMYMYTINKMNCTPSGSLTLKYEFRPRSRLPVEAQMSCLIQHGTRYEDFFQATLHTPLLYESIPPMLCSLRFLQPSDKK</sequence>
<proteinExistence type="predicted"/>
<evidence type="ECO:0000313" key="2">
    <source>
        <dbReference type="EMBL" id="EFI27495.1"/>
    </source>
</evidence>
<evidence type="ECO:0000256" key="1">
    <source>
        <dbReference type="SAM" id="MobiDB-lite"/>
    </source>
</evidence>
<accession>D6RN18</accession>
<keyword evidence="3" id="KW-1185">Reference proteome</keyword>
<gene>
    <name evidence="2" type="ORF">CC1G_15530</name>
</gene>